<dbReference type="PANTHER" id="PTHR43684">
    <property type="match status" value="1"/>
</dbReference>
<keyword evidence="3" id="KW-0413">Isomerase</keyword>
<sequence>MPRLEEDRSREPLVIVEEEGDVARLRLNRPSRTNALVPELLEEFIAGVRQACAERPRCLVLSATGRAFSTGGDIAGFLERAGNLEALLAYSGRLVGLLNDAILELLAFPNPVVAVVSGPVTGGSLGFLLAADLVLMSEDAFLQPYYVDMGFAPDGGWTAMLPERIGARRALEIQLLNQRIDAQQAAALGLASSVVPAGELEAKLQEHLAVLRKKERESLRAARALIWDESRRMEVERRLSAEKSSFLKLVARHEVIERMRAFMEQR</sequence>
<name>A0ABV6AMU2_9HYPH</name>
<evidence type="ECO:0000313" key="5">
    <source>
        <dbReference type="Proteomes" id="UP001589692"/>
    </source>
</evidence>
<gene>
    <name evidence="4" type="ORF">ACFFP0_17485</name>
</gene>
<evidence type="ECO:0000256" key="3">
    <source>
        <dbReference type="ARBA" id="ARBA00023235"/>
    </source>
</evidence>
<proteinExistence type="predicted"/>
<protein>
    <submittedName>
        <fullName evidence="4">Enoyl-CoA hydratase/isomerase family protein</fullName>
    </submittedName>
</protein>
<comment type="caution">
    <text evidence="4">The sequence shown here is derived from an EMBL/GenBank/DDBJ whole genome shotgun (WGS) entry which is preliminary data.</text>
</comment>
<dbReference type="InterPro" id="IPR051053">
    <property type="entry name" value="ECH/Chromodomain_protein"/>
</dbReference>
<dbReference type="InterPro" id="IPR001753">
    <property type="entry name" value="Enoyl-CoA_hydra/iso"/>
</dbReference>
<dbReference type="PANTHER" id="PTHR43684:SF1">
    <property type="entry name" value="ENOYL-COA DELTA ISOMERASE 2"/>
    <property type="match status" value="1"/>
</dbReference>
<comment type="subcellular location">
    <subcellularLocation>
        <location evidence="1">Peroxisome</location>
    </subcellularLocation>
</comment>
<evidence type="ECO:0000256" key="2">
    <source>
        <dbReference type="ARBA" id="ARBA00023140"/>
    </source>
</evidence>
<reference evidence="4 5" key="1">
    <citation type="submission" date="2024-09" db="EMBL/GenBank/DDBJ databases">
        <authorList>
            <person name="Sun Q."/>
            <person name="Mori K."/>
        </authorList>
    </citation>
    <scope>NUCLEOTIDE SEQUENCE [LARGE SCALE GENOMIC DNA]</scope>
    <source>
        <strain evidence="4 5">TBRC 4938</strain>
    </source>
</reference>
<organism evidence="4 5">
    <name type="scientific">Rhizobium puerariae</name>
    <dbReference type="NCBI Taxonomy" id="1585791"/>
    <lineage>
        <taxon>Bacteria</taxon>
        <taxon>Pseudomonadati</taxon>
        <taxon>Pseudomonadota</taxon>
        <taxon>Alphaproteobacteria</taxon>
        <taxon>Hyphomicrobiales</taxon>
        <taxon>Rhizobiaceae</taxon>
        <taxon>Rhizobium/Agrobacterium group</taxon>
        <taxon>Rhizobium</taxon>
    </lineage>
</organism>
<dbReference type="SUPFAM" id="SSF52096">
    <property type="entry name" value="ClpP/crotonase"/>
    <property type="match status" value="1"/>
</dbReference>
<dbReference type="Gene3D" id="3.90.226.10">
    <property type="entry name" value="2-enoyl-CoA Hydratase, Chain A, domain 1"/>
    <property type="match status" value="1"/>
</dbReference>
<keyword evidence="2" id="KW-0576">Peroxisome</keyword>
<accession>A0ABV6AMU2</accession>
<dbReference type="Proteomes" id="UP001589692">
    <property type="component" value="Unassembled WGS sequence"/>
</dbReference>
<keyword evidence="5" id="KW-1185">Reference proteome</keyword>
<dbReference type="CDD" id="cd06558">
    <property type="entry name" value="crotonase-like"/>
    <property type="match status" value="1"/>
</dbReference>
<dbReference type="InterPro" id="IPR029045">
    <property type="entry name" value="ClpP/crotonase-like_dom_sf"/>
</dbReference>
<evidence type="ECO:0000313" key="4">
    <source>
        <dbReference type="EMBL" id="MFB9950648.1"/>
    </source>
</evidence>
<dbReference type="RefSeq" id="WP_377263268.1">
    <property type="nucleotide sequence ID" value="NZ_JBHMAA010000018.1"/>
</dbReference>
<dbReference type="EMBL" id="JBHMAA010000018">
    <property type="protein sequence ID" value="MFB9950648.1"/>
    <property type="molecule type" value="Genomic_DNA"/>
</dbReference>
<evidence type="ECO:0000256" key="1">
    <source>
        <dbReference type="ARBA" id="ARBA00004275"/>
    </source>
</evidence>
<dbReference type="Pfam" id="PF00378">
    <property type="entry name" value="ECH_1"/>
    <property type="match status" value="1"/>
</dbReference>